<keyword evidence="3" id="KW-1185">Reference proteome</keyword>
<dbReference type="GO" id="GO:0008168">
    <property type="term" value="F:methyltransferase activity"/>
    <property type="evidence" value="ECO:0007669"/>
    <property type="project" value="UniProtKB-KW"/>
</dbReference>
<dbReference type="Gene3D" id="3.40.50.150">
    <property type="entry name" value="Vaccinia Virus protein VP39"/>
    <property type="match status" value="1"/>
</dbReference>
<keyword evidence="2" id="KW-0489">Methyltransferase</keyword>
<protein>
    <submittedName>
        <fullName evidence="2">Methyltransferase</fullName>
    </submittedName>
</protein>
<dbReference type="InterPro" id="IPR050210">
    <property type="entry name" value="tRNA_Adenine-N(6)_MTase"/>
</dbReference>
<feature type="domain" description="Methyltransferase small" evidence="1">
    <location>
        <begin position="21"/>
        <end position="131"/>
    </location>
</feature>
<evidence type="ECO:0000313" key="3">
    <source>
        <dbReference type="Proteomes" id="UP000051330"/>
    </source>
</evidence>
<comment type="caution">
    <text evidence="2">The sequence shown here is derived from an EMBL/GenBank/DDBJ whole genome shotgun (WGS) entry which is preliminary data.</text>
</comment>
<dbReference type="Pfam" id="PF05175">
    <property type="entry name" value="MTS"/>
    <property type="match status" value="1"/>
</dbReference>
<dbReference type="Proteomes" id="UP000051330">
    <property type="component" value="Unassembled WGS sequence"/>
</dbReference>
<dbReference type="AlphaFoldDB" id="A0A0R1N592"/>
<dbReference type="EMBL" id="AZEC01000005">
    <property type="protein sequence ID" value="KRL12981.1"/>
    <property type="molecule type" value="Genomic_DNA"/>
</dbReference>
<proteinExistence type="predicted"/>
<dbReference type="PANTHER" id="PTHR47739:SF1">
    <property type="entry name" value="TRNA1(VAL) (ADENINE(37)-N6)-METHYLTRANSFERASE"/>
    <property type="match status" value="1"/>
</dbReference>
<dbReference type="CDD" id="cd02440">
    <property type="entry name" value="AdoMet_MTases"/>
    <property type="match status" value="1"/>
</dbReference>
<dbReference type="SUPFAM" id="SSF53335">
    <property type="entry name" value="S-adenosyl-L-methionine-dependent methyltransferases"/>
    <property type="match status" value="1"/>
</dbReference>
<organism evidence="2 3">
    <name type="scientific">Schleiferilactobacillus perolens DSM 12744</name>
    <dbReference type="NCBI Taxonomy" id="1423792"/>
    <lineage>
        <taxon>Bacteria</taxon>
        <taxon>Bacillati</taxon>
        <taxon>Bacillota</taxon>
        <taxon>Bacilli</taxon>
        <taxon>Lactobacillales</taxon>
        <taxon>Lactobacillaceae</taxon>
        <taxon>Schleiferilactobacillus</taxon>
    </lineage>
</organism>
<dbReference type="GO" id="GO:0032259">
    <property type="term" value="P:methylation"/>
    <property type="evidence" value="ECO:0007669"/>
    <property type="project" value="UniProtKB-KW"/>
</dbReference>
<dbReference type="STRING" id="1423792.FD09_GL002521"/>
<gene>
    <name evidence="2" type="ORF">FD09_GL002521</name>
</gene>
<evidence type="ECO:0000259" key="1">
    <source>
        <dbReference type="Pfam" id="PF05175"/>
    </source>
</evidence>
<sequence>MGEVALLPGERIDQLAPAGIRIIQHPHVFAFSLDAVLLAAFAQLPKRGGQVVDLGAGNGAVSLFAAHHTTAQMTLVEIQPRLADMARRSIVLNDLTQRLTVLNMPMQEILTEIPKDSVDAVMTNPPYFKDSPTIEKKSNPHFALARHELTVTLTEVVALSADLLKFNGKLFMVHRPDRLGEILSKLQVHQLAPKRLRFVYPKAGREANMVLIEAIRGGRPNGLRVLPPLVVYDEQGNYEAEVKRALFTD</sequence>
<evidence type="ECO:0000313" key="2">
    <source>
        <dbReference type="EMBL" id="KRL12981.1"/>
    </source>
</evidence>
<dbReference type="InterPro" id="IPR007848">
    <property type="entry name" value="Small_mtfrase_dom"/>
</dbReference>
<keyword evidence="2" id="KW-0808">Transferase</keyword>
<name>A0A0R1N592_9LACO</name>
<dbReference type="PANTHER" id="PTHR47739">
    <property type="entry name" value="TRNA1(VAL) (ADENINE(37)-N6)-METHYLTRANSFERASE"/>
    <property type="match status" value="1"/>
</dbReference>
<accession>A0A0R1N592</accession>
<dbReference type="PATRIC" id="fig|1423792.3.peg.2569"/>
<dbReference type="InterPro" id="IPR029063">
    <property type="entry name" value="SAM-dependent_MTases_sf"/>
</dbReference>
<dbReference type="RefSeq" id="WP_057819889.1">
    <property type="nucleotide sequence ID" value="NZ_AZEC01000005.1"/>
</dbReference>
<reference evidence="2 3" key="1">
    <citation type="journal article" date="2015" name="Genome Announc.">
        <title>Expanding the biotechnology potential of lactobacilli through comparative genomics of 213 strains and associated genera.</title>
        <authorList>
            <person name="Sun Z."/>
            <person name="Harris H.M."/>
            <person name="McCann A."/>
            <person name="Guo C."/>
            <person name="Argimon S."/>
            <person name="Zhang W."/>
            <person name="Yang X."/>
            <person name="Jeffery I.B."/>
            <person name="Cooney J.C."/>
            <person name="Kagawa T.F."/>
            <person name="Liu W."/>
            <person name="Song Y."/>
            <person name="Salvetti E."/>
            <person name="Wrobel A."/>
            <person name="Rasinkangas P."/>
            <person name="Parkhill J."/>
            <person name="Rea M.C."/>
            <person name="O'Sullivan O."/>
            <person name="Ritari J."/>
            <person name="Douillard F.P."/>
            <person name="Paul Ross R."/>
            <person name="Yang R."/>
            <person name="Briner A.E."/>
            <person name="Felis G.E."/>
            <person name="de Vos W.M."/>
            <person name="Barrangou R."/>
            <person name="Klaenhammer T.R."/>
            <person name="Caufield P.W."/>
            <person name="Cui Y."/>
            <person name="Zhang H."/>
            <person name="O'Toole P.W."/>
        </authorList>
    </citation>
    <scope>NUCLEOTIDE SEQUENCE [LARGE SCALE GENOMIC DNA]</scope>
    <source>
        <strain evidence="2 3">DSM 12744</strain>
    </source>
</reference>